<name>A0A821SV69_9NEOP</name>
<gene>
    <name evidence="2" type="ORF">PMACD_LOCUS8147</name>
</gene>
<sequence length="154" mass="17675">MSIIIEESDEIPCYSCVQMRKIFLLVAVSSLLPMILFMALLLLLSARKPQLEDSTSTIVEFVFGLLYLHLFVATFMMLASYLKRRSPVRYQCVYLLFHAVCMLLFFISSLLLTIINQSYALAMCLVVLCALYVCFLCYFMKINNIALFAISRAF</sequence>
<dbReference type="Proteomes" id="UP000663880">
    <property type="component" value="Unassembled WGS sequence"/>
</dbReference>
<dbReference type="AlphaFoldDB" id="A0A821SV69"/>
<organism evidence="2 3">
    <name type="scientific">Pieris macdunnoughi</name>
    <dbReference type="NCBI Taxonomy" id="345717"/>
    <lineage>
        <taxon>Eukaryota</taxon>
        <taxon>Metazoa</taxon>
        <taxon>Ecdysozoa</taxon>
        <taxon>Arthropoda</taxon>
        <taxon>Hexapoda</taxon>
        <taxon>Insecta</taxon>
        <taxon>Pterygota</taxon>
        <taxon>Neoptera</taxon>
        <taxon>Endopterygota</taxon>
        <taxon>Lepidoptera</taxon>
        <taxon>Glossata</taxon>
        <taxon>Ditrysia</taxon>
        <taxon>Papilionoidea</taxon>
        <taxon>Pieridae</taxon>
        <taxon>Pierinae</taxon>
        <taxon>Pieris</taxon>
    </lineage>
</organism>
<dbReference type="OrthoDB" id="7319073at2759"/>
<feature type="transmembrane region" description="Helical" evidence="1">
    <location>
        <begin position="22"/>
        <end position="46"/>
    </location>
</feature>
<comment type="caution">
    <text evidence="2">The sequence shown here is derived from an EMBL/GenBank/DDBJ whole genome shotgun (WGS) entry which is preliminary data.</text>
</comment>
<feature type="transmembrane region" description="Helical" evidence="1">
    <location>
        <begin position="93"/>
        <end position="114"/>
    </location>
</feature>
<keyword evidence="1" id="KW-1133">Transmembrane helix</keyword>
<protein>
    <submittedName>
        <fullName evidence="2">Uncharacterized protein</fullName>
    </submittedName>
</protein>
<keyword evidence="3" id="KW-1185">Reference proteome</keyword>
<feature type="transmembrane region" description="Helical" evidence="1">
    <location>
        <begin position="120"/>
        <end position="140"/>
    </location>
</feature>
<evidence type="ECO:0000256" key="1">
    <source>
        <dbReference type="SAM" id="Phobius"/>
    </source>
</evidence>
<feature type="transmembrane region" description="Helical" evidence="1">
    <location>
        <begin position="58"/>
        <end position="81"/>
    </location>
</feature>
<keyword evidence="1" id="KW-0472">Membrane</keyword>
<proteinExistence type="predicted"/>
<reference evidence="2" key="1">
    <citation type="submission" date="2021-02" db="EMBL/GenBank/DDBJ databases">
        <authorList>
            <person name="Steward A R."/>
        </authorList>
    </citation>
    <scope>NUCLEOTIDE SEQUENCE</scope>
</reference>
<evidence type="ECO:0000313" key="2">
    <source>
        <dbReference type="EMBL" id="CAF4863854.1"/>
    </source>
</evidence>
<keyword evidence="1" id="KW-0812">Transmembrane</keyword>
<dbReference type="EMBL" id="CAJOBZ010000020">
    <property type="protein sequence ID" value="CAF4863854.1"/>
    <property type="molecule type" value="Genomic_DNA"/>
</dbReference>
<evidence type="ECO:0000313" key="3">
    <source>
        <dbReference type="Proteomes" id="UP000663880"/>
    </source>
</evidence>
<accession>A0A821SV69</accession>